<feature type="compositionally biased region" description="Basic residues" evidence="1">
    <location>
        <begin position="90"/>
        <end position="101"/>
    </location>
</feature>
<comment type="caution">
    <text evidence="3">The sequence shown here is derived from an EMBL/GenBank/DDBJ whole genome shotgun (WGS) entry which is preliminary data.</text>
</comment>
<feature type="signal peptide" evidence="2">
    <location>
        <begin position="1"/>
        <end position="17"/>
    </location>
</feature>
<sequence length="145" mass="16582">MKKLKFWICLHNIFTLANYIFLGNPNNDHEDEDALMDIDDDIDSDYTTETQNRARGCRVRIRGCGVRIHGGAKQIRHIDPKQVSVPRGSGSRRGRGGGHGHKLHQWIWAETDKDDFVPRDPVFVGNEGLLIRTHSQTPHVFLRCI</sequence>
<evidence type="ECO:0000313" key="4">
    <source>
        <dbReference type="Proteomes" id="UP001347796"/>
    </source>
</evidence>
<dbReference type="Proteomes" id="UP001347796">
    <property type="component" value="Unassembled WGS sequence"/>
</dbReference>
<dbReference type="AlphaFoldDB" id="A0AAN8FXJ4"/>
<gene>
    <name evidence="3" type="ORF">SNE40_023028</name>
</gene>
<protein>
    <submittedName>
        <fullName evidence="3">Uncharacterized protein</fullName>
    </submittedName>
</protein>
<name>A0AAN8FXJ4_PATCE</name>
<dbReference type="EMBL" id="JAZGQO010000021">
    <property type="protein sequence ID" value="KAK6166297.1"/>
    <property type="molecule type" value="Genomic_DNA"/>
</dbReference>
<evidence type="ECO:0000313" key="3">
    <source>
        <dbReference type="EMBL" id="KAK6166297.1"/>
    </source>
</evidence>
<feature type="chain" id="PRO_5042879257" evidence="2">
    <location>
        <begin position="18"/>
        <end position="145"/>
    </location>
</feature>
<keyword evidence="4" id="KW-1185">Reference proteome</keyword>
<organism evidence="3 4">
    <name type="scientific">Patella caerulea</name>
    <name type="common">Rayed Mediterranean limpet</name>
    <dbReference type="NCBI Taxonomy" id="87958"/>
    <lineage>
        <taxon>Eukaryota</taxon>
        <taxon>Metazoa</taxon>
        <taxon>Spiralia</taxon>
        <taxon>Lophotrochozoa</taxon>
        <taxon>Mollusca</taxon>
        <taxon>Gastropoda</taxon>
        <taxon>Patellogastropoda</taxon>
        <taxon>Patelloidea</taxon>
        <taxon>Patellidae</taxon>
        <taxon>Patella</taxon>
    </lineage>
</organism>
<evidence type="ECO:0000256" key="2">
    <source>
        <dbReference type="SAM" id="SignalP"/>
    </source>
</evidence>
<accession>A0AAN8FXJ4</accession>
<proteinExistence type="predicted"/>
<reference evidence="3 4" key="1">
    <citation type="submission" date="2024-01" db="EMBL/GenBank/DDBJ databases">
        <title>The genome of the rayed Mediterranean limpet Patella caerulea (Linnaeus, 1758).</title>
        <authorList>
            <person name="Anh-Thu Weber A."/>
            <person name="Halstead-Nussloch G."/>
        </authorList>
    </citation>
    <scope>NUCLEOTIDE SEQUENCE [LARGE SCALE GENOMIC DNA]</scope>
    <source>
        <strain evidence="3">AATW-2023a</strain>
        <tissue evidence="3">Whole specimen</tissue>
    </source>
</reference>
<evidence type="ECO:0000256" key="1">
    <source>
        <dbReference type="SAM" id="MobiDB-lite"/>
    </source>
</evidence>
<keyword evidence="2" id="KW-0732">Signal</keyword>
<feature type="region of interest" description="Disordered" evidence="1">
    <location>
        <begin position="82"/>
        <end position="101"/>
    </location>
</feature>